<accession>A0A8H6U0V1</accession>
<evidence type="ECO:0000313" key="4">
    <source>
        <dbReference type="Proteomes" id="UP000623467"/>
    </source>
</evidence>
<dbReference type="OrthoDB" id="3157337at2759"/>
<dbReference type="Proteomes" id="UP000623467">
    <property type="component" value="Unassembled WGS sequence"/>
</dbReference>
<dbReference type="EMBL" id="JACAZH010000091">
    <property type="protein sequence ID" value="KAF7326826.1"/>
    <property type="molecule type" value="Genomic_DNA"/>
</dbReference>
<dbReference type="AlphaFoldDB" id="A0A8H6U0V1"/>
<dbReference type="CDD" id="cd18186">
    <property type="entry name" value="BTB_POZ_ZBTB_KLHL-like"/>
    <property type="match status" value="1"/>
</dbReference>
<dbReference type="PROSITE" id="PS50097">
    <property type="entry name" value="BTB"/>
    <property type="match status" value="1"/>
</dbReference>
<dbReference type="Gene3D" id="3.30.710.10">
    <property type="entry name" value="Potassium Channel Kv1.1, Chain A"/>
    <property type="match status" value="1"/>
</dbReference>
<dbReference type="SMART" id="SM00225">
    <property type="entry name" value="BTB"/>
    <property type="match status" value="1"/>
</dbReference>
<name>A0A8H6U0V1_9AGAR</name>
<dbReference type="EMBL" id="JACAZH010000036">
    <property type="protein sequence ID" value="KAF7336516.1"/>
    <property type="molecule type" value="Genomic_DNA"/>
</dbReference>
<protein>
    <submittedName>
        <fullName evidence="2">BTB domain-containing protein</fullName>
    </submittedName>
</protein>
<evidence type="ECO:0000259" key="1">
    <source>
        <dbReference type="PROSITE" id="PS50097"/>
    </source>
</evidence>
<organism evidence="2 4">
    <name type="scientific">Mycena sanguinolenta</name>
    <dbReference type="NCBI Taxonomy" id="230812"/>
    <lineage>
        <taxon>Eukaryota</taxon>
        <taxon>Fungi</taxon>
        <taxon>Dikarya</taxon>
        <taxon>Basidiomycota</taxon>
        <taxon>Agaricomycotina</taxon>
        <taxon>Agaricomycetes</taxon>
        <taxon>Agaricomycetidae</taxon>
        <taxon>Agaricales</taxon>
        <taxon>Marasmiineae</taxon>
        <taxon>Mycenaceae</taxon>
        <taxon>Mycena</taxon>
    </lineage>
</organism>
<dbReference type="InterPro" id="IPR000210">
    <property type="entry name" value="BTB/POZ_dom"/>
</dbReference>
<proteinExistence type="predicted"/>
<sequence length="359" mass="40761">MASQTPDLVRSPDVLRDNDYYYPAGDTIIQVENTLFKIHKFLLAHHSPVFATMFALPVESDPEGAVDDLPIVLEGETAANFRAVVKYIYAPPIQLQIQFMRMTDVPEMISVAKFSHKYAMDHWKQWALRVLASRKLTDMKTMPTEHLAPLYSLFDLLEVHPERTQVMNRWCEVIEQNNFPIGPALAASETSGDRDALVAVYCIQIRRWEKDASISGLPDGVSSTHFQRMLTGYTSLTLAWNQLRTREPSANFQDTQCNGGETAEAHAERCLPYSRQHWGDAIMSAEDVYPHITHLPSRLSHVAEHIRVHNRALHAKIKPTTATCFDAVIKRFAYHLQRTDTSLTNHFFRMCEALGPAAD</sequence>
<reference evidence="2" key="1">
    <citation type="submission" date="2020-05" db="EMBL/GenBank/DDBJ databases">
        <title>Mycena genomes resolve the evolution of fungal bioluminescence.</title>
        <authorList>
            <person name="Tsai I.J."/>
        </authorList>
    </citation>
    <scope>NUCLEOTIDE SEQUENCE</scope>
    <source>
        <strain evidence="2">160909Yilan</strain>
    </source>
</reference>
<keyword evidence="4" id="KW-1185">Reference proteome</keyword>
<gene>
    <name evidence="3" type="ORF">MSAN_02283600</name>
    <name evidence="2" type="ORF">MSAN_02494900</name>
</gene>
<dbReference type="SUPFAM" id="SSF54695">
    <property type="entry name" value="POZ domain"/>
    <property type="match status" value="1"/>
</dbReference>
<evidence type="ECO:0000313" key="2">
    <source>
        <dbReference type="EMBL" id="KAF7326826.1"/>
    </source>
</evidence>
<comment type="caution">
    <text evidence="2">The sequence shown here is derived from an EMBL/GenBank/DDBJ whole genome shotgun (WGS) entry which is preliminary data.</text>
</comment>
<feature type="domain" description="BTB" evidence="1">
    <location>
        <begin position="25"/>
        <end position="97"/>
    </location>
</feature>
<dbReference type="Pfam" id="PF00651">
    <property type="entry name" value="BTB"/>
    <property type="match status" value="1"/>
</dbReference>
<evidence type="ECO:0000313" key="3">
    <source>
        <dbReference type="EMBL" id="KAF7336516.1"/>
    </source>
</evidence>
<dbReference type="InterPro" id="IPR011333">
    <property type="entry name" value="SKP1/BTB/POZ_sf"/>
</dbReference>